<comment type="function">
    <text evidence="5">Component of ribonuclease P, a protein complex that generates mature tRNA molecules by cleaving their 5'-ends.</text>
</comment>
<comment type="similarity">
    <text evidence="2 5">Belongs to the eukaryotic/archaeal RNase P protein component 2 family.</text>
</comment>
<dbReference type="GO" id="GO:0004526">
    <property type="term" value="F:ribonuclease P activity"/>
    <property type="evidence" value="ECO:0007669"/>
    <property type="project" value="UniProtKB-EC"/>
</dbReference>
<dbReference type="GO" id="GO:0005730">
    <property type="term" value="C:nucleolus"/>
    <property type="evidence" value="ECO:0007669"/>
    <property type="project" value="TreeGrafter"/>
</dbReference>
<dbReference type="OrthoDB" id="24745at2759"/>
<evidence type="ECO:0000256" key="2">
    <source>
        <dbReference type="ARBA" id="ARBA00010800"/>
    </source>
</evidence>
<dbReference type="STRING" id="1331196.A0A1B9IJ68"/>
<dbReference type="Pfam" id="PF01900">
    <property type="entry name" value="RNase_P_Rpp14"/>
    <property type="match status" value="1"/>
</dbReference>
<proteinExistence type="inferred from homology"/>
<reference evidence="8" key="2">
    <citation type="submission" date="2013-12" db="EMBL/GenBank/DDBJ databases">
        <title>Evolution of pathogenesis and genome organization in the Tremellales.</title>
        <authorList>
            <person name="Cuomo C."/>
            <person name="Litvintseva A."/>
            <person name="Heitman J."/>
            <person name="Chen Y."/>
            <person name="Sun S."/>
            <person name="Springer D."/>
            <person name="Dromer F."/>
            <person name="Young S."/>
            <person name="Zeng Q."/>
            <person name="Chapman S."/>
            <person name="Gujja S."/>
            <person name="Saif S."/>
            <person name="Birren B."/>
        </authorList>
    </citation>
    <scope>NUCLEOTIDE SEQUENCE [LARGE SCALE GENOMIC DNA]</scope>
    <source>
        <strain evidence="8">CBS 10435</strain>
    </source>
</reference>
<evidence type="ECO:0000313" key="7">
    <source>
        <dbReference type="EMBL" id="OCF55585.1"/>
    </source>
</evidence>
<dbReference type="EC" id="3.1.26.5" evidence="5"/>
<dbReference type="SUPFAM" id="SSF160350">
    <property type="entry name" value="Rnp2-like"/>
    <property type="match status" value="1"/>
</dbReference>
<dbReference type="Proteomes" id="UP000092583">
    <property type="component" value="Unassembled WGS sequence"/>
</dbReference>
<dbReference type="GO" id="GO:0000172">
    <property type="term" value="C:ribonuclease MRP complex"/>
    <property type="evidence" value="ECO:0007669"/>
    <property type="project" value="TreeGrafter"/>
</dbReference>
<dbReference type="EMBL" id="KI669466">
    <property type="protein sequence ID" value="OCF55585.1"/>
    <property type="molecule type" value="Genomic_DNA"/>
</dbReference>
<evidence type="ECO:0000256" key="4">
    <source>
        <dbReference type="ARBA" id="ARBA00023242"/>
    </source>
</evidence>
<evidence type="ECO:0000256" key="3">
    <source>
        <dbReference type="ARBA" id="ARBA00022694"/>
    </source>
</evidence>
<evidence type="ECO:0000313" key="8">
    <source>
        <dbReference type="Proteomes" id="UP000092583"/>
    </source>
</evidence>
<dbReference type="GO" id="GO:0001682">
    <property type="term" value="P:tRNA 5'-leader removal"/>
    <property type="evidence" value="ECO:0007669"/>
    <property type="project" value="InterPro"/>
</dbReference>
<dbReference type="PANTHER" id="PTHR15441:SF2">
    <property type="entry name" value="RIBONUCLEASE P_MRP PROTEIN SUBUNIT POP5"/>
    <property type="match status" value="1"/>
</dbReference>
<dbReference type="PANTHER" id="PTHR15441">
    <property type="entry name" value="RIBONUCLEASE P PROTEIN SUBUNIT P14"/>
    <property type="match status" value="1"/>
</dbReference>
<reference evidence="7 8" key="1">
    <citation type="submission" date="2013-07" db="EMBL/GenBank/DDBJ databases">
        <title>The Genome Sequence of Kwoniella mangroviensis CBS10435.</title>
        <authorList>
            <consortium name="The Broad Institute Genome Sequencing Platform"/>
            <person name="Cuomo C."/>
            <person name="Litvintseva A."/>
            <person name="Chen Y."/>
            <person name="Heitman J."/>
            <person name="Sun S."/>
            <person name="Springer D."/>
            <person name="Dromer F."/>
            <person name="Young S.K."/>
            <person name="Zeng Q."/>
            <person name="Gargeya S."/>
            <person name="Fitzgerald M."/>
            <person name="Abouelleil A."/>
            <person name="Alvarado L."/>
            <person name="Berlin A.M."/>
            <person name="Chapman S.B."/>
            <person name="Dewar J."/>
            <person name="Goldberg J."/>
            <person name="Griggs A."/>
            <person name="Gujja S."/>
            <person name="Hansen M."/>
            <person name="Howarth C."/>
            <person name="Imamovic A."/>
            <person name="Larimer J."/>
            <person name="McCowan C."/>
            <person name="Murphy C."/>
            <person name="Pearson M."/>
            <person name="Priest M."/>
            <person name="Roberts A."/>
            <person name="Saif S."/>
            <person name="Shea T."/>
            <person name="Sykes S."/>
            <person name="Wortman J."/>
            <person name="Nusbaum C."/>
            <person name="Birren B."/>
        </authorList>
    </citation>
    <scope>NUCLEOTIDE SEQUENCE [LARGE SCALE GENOMIC DNA]</scope>
    <source>
        <strain evidence="7 8">CBS 10435</strain>
    </source>
</reference>
<dbReference type="GO" id="GO:0033204">
    <property type="term" value="F:ribonuclease P RNA binding"/>
    <property type="evidence" value="ECO:0007669"/>
    <property type="project" value="InterPro"/>
</dbReference>
<comment type="catalytic activity">
    <reaction evidence="5">
        <text>Endonucleolytic cleavage of RNA, removing 5'-extranucleotides from tRNA precursor.</text>
        <dbReference type="EC" id="3.1.26.5"/>
    </reaction>
</comment>
<keyword evidence="3 5" id="KW-0819">tRNA processing</keyword>
<evidence type="ECO:0000256" key="6">
    <source>
        <dbReference type="SAM" id="MobiDB-lite"/>
    </source>
</evidence>
<dbReference type="InterPro" id="IPR002759">
    <property type="entry name" value="Pop5/Rpp14/Rnp2-like"/>
</dbReference>
<sequence>MVRFKNRYLLVEFLIPSTLNPTIPNPTSQLSEEEALNLNLKYTPQQADEEVDDEEDDEMGLSAIPKIPFLVPTSQPVLGIGDEQVIYKAVRGCIQDVFGDEGWARVASSFRVIYHSPLTTLTFIRIARPYYRLIWSGLTFLTSLGGKQVIPRVVGVSGTIKKLQNRGISYHRLVVAQLIAHSLSSADEGLKISGGGASAGEKRLDKDGEREREEIGRLTEGQ</sequence>
<dbReference type="Gene3D" id="3.30.70.3250">
    <property type="entry name" value="Ribonuclease P, Pop5 subunit"/>
    <property type="match status" value="1"/>
</dbReference>
<dbReference type="PIRSF" id="PIRSF023803">
    <property type="entry name" value="Ribonuclease_P_prd"/>
    <property type="match status" value="1"/>
</dbReference>
<feature type="compositionally biased region" description="Basic and acidic residues" evidence="6">
    <location>
        <begin position="200"/>
        <end position="222"/>
    </location>
</feature>
<name>A0A1B9IJ68_9TREE</name>
<dbReference type="AlphaFoldDB" id="A0A1B9IJ68"/>
<dbReference type="GO" id="GO:0030681">
    <property type="term" value="C:multimeric ribonuclease P complex"/>
    <property type="evidence" value="ECO:0007669"/>
    <property type="project" value="TreeGrafter"/>
</dbReference>
<feature type="region of interest" description="Disordered" evidence="6">
    <location>
        <begin position="190"/>
        <end position="222"/>
    </location>
</feature>
<accession>A0A1B9IJ68</accession>
<protein>
    <recommendedName>
        <fullName evidence="5">Ribonuclease P/MRP protein subunit POP5</fullName>
        <ecNumber evidence="5">3.1.26.5</ecNumber>
    </recommendedName>
</protein>
<evidence type="ECO:0000256" key="5">
    <source>
        <dbReference type="PIRNR" id="PIRNR023803"/>
    </source>
</evidence>
<organism evidence="7 8">
    <name type="scientific">Kwoniella mangroviensis CBS 10435</name>
    <dbReference type="NCBI Taxonomy" id="1331196"/>
    <lineage>
        <taxon>Eukaryota</taxon>
        <taxon>Fungi</taxon>
        <taxon>Dikarya</taxon>
        <taxon>Basidiomycota</taxon>
        <taxon>Agaricomycotina</taxon>
        <taxon>Tremellomycetes</taxon>
        <taxon>Tremellales</taxon>
        <taxon>Cryptococcaceae</taxon>
        <taxon>Kwoniella</taxon>
    </lineage>
</organism>
<dbReference type="InterPro" id="IPR038085">
    <property type="entry name" value="Rnp2-like_sf"/>
</dbReference>
<gene>
    <name evidence="7" type="ORF">L486_07069</name>
</gene>
<evidence type="ECO:0000256" key="1">
    <source>
        <dbReference type="ARBA" id="ARBA00004123"/>
    </source>
</evidence>
<dbReference type="InterPro" id="IPR016819">
    <property type="entry name" value="RNase_P/MRP_POP5"/>
</dbReference>
<keyword evidence="8" id="KW-1185">Reference proteome</keyword>
<comment type="subcellular location">
    <subcellularLocation>
        <location evidence="1">Nucleus</location>
    </subcellularLocation>
</comment>
<keyword evidence="4" id="KW-0539">Nucleus</keyword>